<sequence>MSLTTPLAVTAALAAGYWFGLRERCVRWGATATEAAAPMPGDELLAAPDLMTTRAVTIAAEPAAIWPWLVQFGPGRGGAYTYDWIENLFGLNMHSADHILPQFQHVSVGDSFALGPGGPRMAVRIVEPERALVFAAADGTWVWSFALRPVAGGTRLISRNRIKAASRVPGTTVAYALVMEPASLVMERKMLLGFKERGERTQARLRELDAIDALPQPAAAGR</sequence>
<evidence type="ECO:0000313" key="1">
    <source>
        <dbReference type="EMBL" id="CRY74873.1"/>
    </source>
</evidence>
<dbReference type="AlphaFoldDB" id="A0A0H5NH68"/>
<evidence type="ECO:0008006" key="3">
    <source>
        <dbReference type="Google" id="ProtNLM"/>
    </source>
</evidence>
<accession>A0A0H5NH68</accession>
<reference evidence="2" key="1">
    <citation type="submission" date="2015-03" db="EMBL/GenBank/DDBJ databases">
        <authorList>
            <consortium name="Pathogen Informatics"/>
        </authorList>
    </citation>
    <scope>NUCLEOTIDE SEQUENCE [LARGE SCALE GENOMIC DNA]</scope>
    <source>
        <strain evidence="2">NCTC11134</strain>
    </source>
</reference>
<organism evidence="1 2">
    <name type="scientific">Nocardia farcinica</name>
    <dbReference type="NCBI Taxonomy" id="37329"/>
    <lineage>
        <taxon>Bacteria</taxon>
        <taxon>Bacillati</taxon>
        <taxon>Actinomycetota</taxon>
        <taxon>Actinomycetes</taxon>
        <taxon>Mycobacteriales</taxon>
        <taxon>Nocardiaceae</taxon>
        <taxon>Nocardia</taxon>
    </lineage>
</organism>
<gene>
    <name evidence="1" type="ORF">ERS450000_01033</name>
</gene>
<protein>
    <recommendedName>
        <fullName evidence="3">SRPBCC family protein</fullName>
    </recommendedName>
</protein>
<dbReference type="SUPFAM" id="SSF55961">
    <property type="entry name" value="Bet v1-like"/>
    <property type="match status" value="1"/>
</dbReference>
<name>A0A0H5NH68_NOCFR</name>
<dbReference type="Proteomes" id="UP000057820">
    <property type="component" value="Chromosome 1"/>
</dbReference>
<dbReference type="EMBL" id="LN868938">
    <property type="protein sequence ID" value="CRY74873.1"/>
    <property type="molecule type" value="Genomic_DNA"/>
</dbReference>
<proteinExistence type="predicted"/>
<dbReference type="Gene3D" id="3.30.530.20">
    <property type="match status" value="1"/>
</dbReference>
<dbReference type="KEGG" id="nfr:ERS450000_01033"/>
<evidence type="ECO:0000313" key="2">
    <source>
        <dbReference type="Proteomes" id="UP000057820"/>
    </source>
</evidence>
<dbReference type="InterPro" id="IPR023393">
    <property type="entry name" value="START-like_dom_sf"/>
</dbReference>
<dbReference type="RefSeq" id="WP_060590859.1">
    <property type="nucleotide sequence ID" value="NZ_CP031418.1"/>
</dbReference>